<evidence type="ECO:0000313" key="3">
    <source>
        <dbReference type="Proteomes" id="UP001341840"/>
    </source>
</evidence>
<evidence type="ECO:0000313" key="2">
    <source>
        <dbReference type="EMBL" id="MED6161684.1"/>
    </source>
</evidence>
<organism evidence="2 3">
    <name type="scientific">Stylosanthes scabra</name>
    <dbReference type="NCBI Taxonomy" id="79078"/>
    <lineage>
        <taxon>Eukaryota</taxon>
        <taxon>Viridiplantae</taxon>
        <taxon>Streptophyta</taxon>
        <taxon>Embryophyta</taxon>
        <taxon>Tracheophyta</taxon>
        <taxon>Spermatophyta</taxon>
        <taxon>Magnoliopsida</taxon>
        <taxon>eudicotyledons</taxon>
        <taxon>Gunneridae</taxon>
        <taxon>Pentapetalae</taxon>
        <taxon>rosids</taxon>
        <taxon>fabids</taxon>
        <taxon>Fabales</taxon>
        <taxon>Fabaceae</taxon>
        <taxon>Papilionoideae</taxon>
        <taxon>50 kb inversion clade</taxon>
        <taxon>dalbergioids sensu lato</taxon>
        <taxon>Dalbergieae</taxon>
        <taxon>Pterocarpus clade</taxon>
        <taxon>Stylosanthes</taxon>
    </lineage>
</organism>
<evidence type="ECO:0000256" key="1">
    <source>
        <dbReference type="SAM" id="Phobius"/>
    </source>
</evidence>
<keyword evidence="1" id="KW-1133">Transmembrane helix</keyword>
<dbReference type="EMBL" id="JASCZI010121422">
    <property type="protein sequence ID" value="MED6161684.1"/>
    <property type="molecule type" value="Genomic_DNA"/>
</dbReference>
<keyword evidence="3" id="KW-1185">Reference proteome</keyword>
<accession>A0ABU6UL86</accession>
<keyword evidence="1" id="KW-0472">Membrane</keyword>
<name>A0ABU6UL86_9FABA</name>
<proteinExistence type="predicted"/>
<comment type="caution">
    <text evidence="2">The sequence shown here is derived from an EMBL/GenBank/DDBJ whole genome shotgun (WGS) entry which is preliminary data.</text>
</comment>
<protein>
    <submittedName>
        <fullName evidence="2">Uncharacterized protein</fullName>
    </submittedName>
</protein>
<sequence length="124" mass="13500">MRGHLTLISSNWGFPTSQLKLVALSLMKMEGGEGASSNSKWSAGAGRSVVLWLSVLQELGANSFGRSGDGVEDMREHFSLIQVENRVAELEYRVAAMEKKKNIHVRLIVIVVLISVAAIYVIGS</sequence>
<reference evidence="2 3" key="1">
    <citation type="journal article" date="2023" name="Plants (Basel)">
        <title>Bridging the Gap: Combining Genomics and Transcriptomics Approaches to Understand Stylosanthes scabra, an Orphan Legume from the Brazilian Caatinga.</title>
        <authorList>
            <person name="Ferreira-Neto J.R.C."/>
            <person name="da Silva M.D."/>
            <person name="Binneck E."/>
            <person name="de Melo N.F."/>
            <person name="da Silva R.H."/>
            <person name="de Melo A.L.T.M."/>
            <person name="Pandolfi V."/>
            <person name="Bustamante F.O."/>
            <person name="Brasileiro-Vidal A.C."/>
            <person name="Benko-Iseppon A.M."/>
        </authorList>
    </citation>
    <scope>NUCLEOTIDE SEQUENCE [LARGE SCALE GENOMIC DNA]</scope>
    <source>
        <tissue evidence="2">Leaves</tissue>
    </source>
</reference>
<dbReference type="Proteomes" id="UP001341840">
    <property type="component" value="Unassembled WGS sequence"/>
</dbReference>
<gene>
    <name evidence="2" type="ORF">PIB30_063007</name>
</gene>
<keyword evidence="1" id="KW-0812">Transmembrane</keyword>
<feature type="transmembrane region" description="Helical" evidence="1">
    <location>
        <begin position="103"/>
        <end position="123"/>
    </location>
</feature>